<name>A0ACC0DW97_9BASI</name>
<reference evidence="2" key="1">
    <citation type="journal article" date="2018" name="BMC Genomics">
        <title>Genomic insights into host adaptation between the wheat stripe rust pathogen (Puccinia striiformis f. sp. tritici) and the barley stripe rust pathogen (Puccinia striiformis f. sp. hordei).</title>
        <authorList>
            <person name="Xia C."/>
            <person name="Wang M."/>
            <person name="Yin C."/>
            <person name="Cornejo O.E."/>
            <person name="Hulbert S.H."/>
            <person name="Chen X."/>
        </authorList>
    </citation>
    <scope>NUCLEOTIDE SEQUENCE [LARGE SCALE GENOMIC DNA]</scope>
    <source>
        <strain evidence="2">93-210</strain>
    </source>
</reference>
<evidence type="ECO:0000313" key="1">
    <source>
        <dbReference type="EMBL" id="KAI7940245.1"/>
    </source>
</evidence>
<gene>
    <name evidence="1" type="ORF">MJO28_013897</name>
</gene>
<accession>A0ACC0DW97</accession>
<keyword evidence="2" id="KW-1185">Reference proteome</keyword>
<dbReference type="EMBL" id="CM045878">
    <property type="protein sequence ID" value="KAI7940245.1"/>
    <property type="molecule type" value="Genomic_DNA"/>
</dbReference>
<proteinExistence type="predicted"/>
<evidence type="ECO:0000313" key="2">
    <source>
        <dbReference type="Proteomes" id="UP001060170"/>
    </source>
</evidence>
<dbReference type="Proteomes" id="UP001060170">
    <property type="component" value="Chromosome 14"/>
</dbReference>
<sequence length="105" mass="12046">MERSMNSSSLDIRSNTTESHHKTPNQIDYLRKYCVPEKRSEWDLYLGFSLSGNHTSKPAVSNVPNAPLTSITNSLLRSRRSTARQWYDLQDMKEVIMNTTSAQPK</sequence>
<reference evidence="1 2" key="3">
    <citation type="journal article" date="2022" name="Microbiol. Spectr.">
        <title>Folding features and dynamics of 3D genome architecture in plant fungal pathogens.</title>
        <authorList>
            <person name="Xia C."/>
        </authorList>
    </citation>
    <scope>NUCLEOTIDE SEQUENCE [LARGE SCALE GENOMIC DNA]</scope>
    <source>
        <strain evidence="1 2">93-210</strain>
    </source>
</reference>
<comment type="caution">
    <text evidence="1">The sequence shown here is derived from an EMBL/GenBank/DDBJ whole genome shotgun (WGS) entry which is preliminary data.</text>
</comment>
<protein>
    <submittedName>
        <fullName evidence="1">Uncharacterized protein</fullName>
    </submittedName>
</protein>
<organism evidence="1 2">
    <name type="scientific">Puccinia striiformis f. sp. tritici</name>
    <dbReference type="NCBI Taxonomy" id="168172"/>
    <lineage>
        <taxon>Eukaryota</taxon>
        <taxon>Fungi</taxon>
        <taxon>Dikarya</taxon>
        <taxon>Basidiomycota</taxon>
        <taxon>Pucciniomycotina</taxon>
        <taxon>Pucciniomycetes</taxon>
        <taxon>Pucciniales</taxon>
        <taxon>Pucciniaceae</taxon>
        <taxon>Puccinia</taxon>
    </lineage>
</organism>
<reference evidence="2" key="2">
    <citation type="journal article" date="2018" name="Mol. Plant Microbe Interact.">
        <title>Genome sequence resources for the wheat stripe rust pathogen (Puccinia striiformis f. sp. tritici) and the barley stripe rust pathogen (Puccinia striiformis f. sp. hordei).</title>
        <authorList>
            <person name="Xia C."/>
            <person name="Wang M."/>
            <person name="Yin C."/>
            <person name="Cornejo O.E."/>
            <person name="Hulbert S.H."/>
            <person name="Chen X."/>
        </authorList>
    </citation>
    <scope>NUCLEOTIDE SEQUENCE [LARGE SCALE GENOMIC DNA]</scope>
    <source>
        <strain evidence="2">93-210</strain>
    </source>
</reference>